<evidence type="ECO:0000313" key="1">
    <source>
        <dbReference type="EMBL" id="PVX40555.1"/>
    </source>
</evidence>
<dbReference type="OrthoDB" id="6064804at2"/>
<dbReference type="EMBL" id="QENU01000003">
    <property type="protein sequence ID" value="PVX40555.1"/>
    <property type="molecule type" value="Genomic_DNA"/>
</dbReference>
<dbReference type="Proteomes" id="UP000245909">
    <property type="component" value="Unassembled WGS sequence"/>
</dbReference>
<dbReference type="RefSeq" id="WP_116631425.1">
    <property type="nucleotide sequence ID" value="NZ_QENU01000003.1"/>
</dbReference>
<accession>A0A2U0TAA9</accession>
<dbReference type="InterPro" id="IPR036619">
    <property type="entry name" value="NinB_sf"/>
</dbReference>
<dbReference type="SUPFAM" id="SSF103370">
    <property type="entry name" value="NinB"/>
    <property type="match status" value="1"/>
</dbReference>
<dbReference type="Pfam" id="PF05772">
    <property type="entry name" value="NinB"/>
    <property type="match status" value="1"/>
</dbReference>
<sequence length="148" mass="16987">MDFKQRFFIRSNTVRDNAKDFIDKLPLPMMEDGKEITKPYVVEIKPITRTLEQNSKLHAMLTDISQQAQFKGRWLSVEQWKLIMVSAHAIASGGKAEMEIGLEGEVINLRESTAQMGVKRLASLIDYIEAWAAEQGVQFRDRQGFYGY</sequence>
<protein>
    <submittedName>
        <fullName evidence="1">NinB protein</fullName>
    </submittedName>
</protein>
<dbReference type="AlphaFoldDB" id="A0A2U0TAA9"/>
<comment type="caution">
    <text evidence="1">The sequence shown here is derived from an EMBL/GenBank/DDBJ whole genome shotgun (WGS) entry which is preliminary data.</text>
</comment>
<dbReference type="Gene3D" id="1.10.3790.10">
    <property type="entry name" value="NinB"/>
    <property type="match status" value="1"/>
</dbReference>
<evidence type="ECO:0000313" key="2">
    <source>
        <dbReference type="Proteomes" id="UP000245909"/>
    </source>
</evidence>
<organism evidence="1 2">
    <name type="scientific">Alitibacter langaaensis DSM 22999</name>
    <dbReference type="NCBI Taxonomy" id="1122935"/>
    <lineage>
        <taxon>Bacteria</taxon>
        <taxon>Pseudomonadati</taxon>
        <taxon>Pseudomonadota</taxon>
        <taxon>Gammaproteobacteria</taxon>
        <taxon>Pasteurellales</taxon>
        <taxon>Pasteurellaceae</taxon>
        <taxon>Alitibacter</taxon>
    </lineage>
</organism>
<gene>
    <name evidence="1" type="ORF">C8D76_103128</name>
</gene>
<reference evidence="1 2" key="1">
    <citation type="submission" date="2018-05" db="EMBL/GenBank/DDBJ databases">
        <title>Genomic Encyclopedia of Type Strains, Phase IV (KMG-IV): sequencing the most valuable type-strain genomes for metagenomic binning, comparative biology and taxonomic classification.</title>
        <authorList>
            <person name="Goeker M."/>
        </authorList>
    </citation>
    <scope>NUCLEOTIDE SEQUENCE [LARGE SCALE GENOMIC DNA]</scope>
    <source>
        <strain evidence="1 2">DSM 22999</strain>
    </source>
</reference>
<keyword evidence="2" id="KW-1185">Reference proteome</keyword>
<proteinExistence type="predicted"/>
<dbReference type="InterPro" id="IPR008711">
    <property type="entry name" value="Recombinase_NinB"/>
</dbReference>
<name>A0A2U0TAA9_9PAST</name>